<keyword evidence="2" id="KW-0430">Lectin</keyword>
<evidence type="ECO:0000313" key="5">
    <source>
        <dbReference type="Proteomes" id="UP001280121"/>
    </source>
</evidence>
<evidence type="ECO:0000313" key="4">
    <source>
        <dbReference type="EMBL" id="KAK2654021.1"/>
    </source>
</evidence>
<gene>
    <name evidence="4" type="ORF">Ddye_013877</name>
</gene>
<dbReference type="Gene3D" id="2.100.10.30">
    <property type="entry name" value="Jacalin-like lectin domain"/>
    <property type="match status" value="2"/>
</dbReference>
<dbReference type="PROSITE" id="PS51752">
    <property type="entry name" value="JACALIN_LECTIN"/>
    <property type="match status" value="1"/>
</dbReference>
<dbReference type="InterPro" id="IPR001229">
    <property type="entry name" value="Jacalin-like_lectin_dom"/>
</dbReference>
<sequence>MAQENFCNLEDFIKVGPWGSQGGTHWSFKPMGLISEIIISHGWLFNSISFKSEDGTDNTIEIQTSSAVMVERPTSSKLGTSFNLPMEGGVIVGSHGRSSGLLDAIGVYVKYAADVLPLSCSRQGQMATNKVNRGMMVFLVVWSKSLYM</sequence>
<protein>
    <recommendedName>
        <fullName evidence="3">Jacalin-type lectin domain-containing protein</fullName>
    </recommendedName>
</protein>
<proteinExistence type="inferred from homology"/>
<evidence type="ECO:0000256" key="2">
    <source>
        <dbReference type="ARBA" id="ARBA00022734"/>
    </source>
</evidence>
<comment type="similarity">
    <text evidence="1">Belongs to the jacalin lectin family.</text>
</comment>
<organism evidence="4 5">
    <name type="scientific">Dipteronia dyeriana</name>
    <dbReference type="NCBI Taxonomy" id="168575"/>
    <lineage>
        <taxon>Eukaryota</taxon>
        <taxon>Viridiplantae</taxon>
        <taxon>Streptophyta</taxon>
        <taxon>Embryophyta</taxon>
        <taxon>Tracheophyta</taxon>
        <taxon>Spermatophyta</taxon>
        <taxon>Magnoliopsida</taxon>
        <taxon>eudicotyledons</taxon>
        <taxon>Gunneridae</taxon>
        <taxon>Pentapetalae</taxon>
        <taxon>rosids</taxon>
        <taxon>malvids</taxon>
        <taxon>Sapindales</taxon>
        <taxon>Sapindaceae</taxon>
        <taxon>Hippocastanoideae</taxon>
        <taxon>Acereae</taxon>
        <taxon>Dipteronia</taxon>
    </lineage>
</organism>
<dbReference type="PANTHER" id="PTHR46506">
    <property type="entry name" value="OS05G0143600 PROTEIN"/>
    <property type="match status" value="1"/>
</dbReference>
<dbReference type="AlphaFoldDB" id="A0AAD9X7A8"/>
<evidence type="ECO:0000259" key="3">
    <source>
        <dbReference type="PROSITE" id="PS51752"/>
    </source>
</evidence>
<keyword evidence="5" id="KW-1185">Reference proteome</keyword>
<dbReference type="Proteomes" id="UP001280121">
    <property type="component" value="Unassembled WGS sequence"/>
</dbReference>
<comment type="caution">
    <text evidence="4">The sequence shown here is derived from an EMBL/GenBank/DDBJ whole genome shotgun (WGS) entry which is preliminary data.</text>
</comment>
<evidence type="ECO:0000256" key="1">
    <source>
        <dbReference type="ARBA" id="ARBA00006568"/>
    </source>
</evidence>
<dbReference type="InterPro" id="IPR036404">
    <property type="entry name" value="Jacalin-like_lectin_dom_sf"/>
</dbReference>
<dbReference type="EMBL" id="JANJYI010000004">
    <property type="protein sequence ID" value="KAK2654021.1"/>
    <property type="molecule type" value="Genomic_DNA"/>
</dbReference>
<reference evidence="4" key="1">
    <citation type="journal article" date="2023" name="Plant J.">
        <title>Genome sequences and population genomics provide insights into the demographic history, inbreeding, and mutation load of two 'living fossil' tree species of Dipteronia.</title>
        <authorList>
            <person name="Feng Y."/>
            <person name="Comes H.P."/>
            <person name="Chen J."/>
            <person name="Zhu S."/>
            <person name="Lu R."/>
            <person name="Zhang X."/>
            <person name="Li P."/>
            <person name="Qiu J."/>
            <person name="Olsen K.M."/>
            <person name="Qiu Y."/>
        </authorList>
    </citation>
    <scope>NUCLEOTIDE SEQUENCE</scope>
    <source>
        <strain evidence="4">KIB01</strain>
    </source>
</reference>
<feature type="domain" description="Jacalin-type lectin" evidence="3">
    <location>
        <begin position="1"/>
        <end position="111"/>
    </location>
</feature>
<name>A0AAD9X7A8_9ROSI</name>
<accession>A0AAD9X7A8</accession>
<dbReference type="GO" id="GO:0030246">
    <property type="term" value="F:carbohydrate binding"/>
    <property type="evidence" value="ECO:0007669"/>
    <property type="project" value="UniProtKB-KW"/>
</dbReference>
<dbReference type="Pfam" id="PF01419">
    <property type="entry name" value="Jacalin"/>
    <property type="match status" value="1"/>
</dbReference>
<dbReference type="SUPFAM" id="SSF51101">
    <property type="entry name" value="Mannose-binding lectins"/>
    <property type="match status" value="1"/>
</dbReference>